<sequence>MRLNYKADFVRVGNVEINALSRVTELDSGLVIGPNNHTRRQDGSLDISFSHSSLQAIENQLAVIVPCMNEEHSILKGVLQGIPHHCLTVLVSNSSSRNYEVERTMLTDLCIQTQRQGIAIHQQDPFLASAFIAAGMPQIVEDEANSAKRIRNGKGEAMLIGVALAKIAEKQFVGFIDADNFVPGAVNEYCNVFAAGLHHALHGSGCDSTHTDNEPLAMVRIKWKSKPKIVDGKLVPKETGRCSKVVNEWMNRLLTSITSEETEGELIQTANAGEHAMSVDLALRLNFATGYAVEPFQLVNMWEKSGVFLPTPSDKPPRLDVSRSSQTLSFPLSLDRKVKVLQIETLNPHIHDFGKGDDHISKMQAQGLSAIYHSLLTPNSLKVNLHKSVRSAPSSLVGQNDRMDRVTKYPSMGSMDLGVMEEMLKKAGTLVVVKGIRL</sequence>
<name>A0ABR3QZB2_9PLEO</name>
<dbReference type="EMBL" id="JAKIXB020000025">
    <property type="protein sequence ID" value="KAL1597515.1"/>
    <property type="molecule type" value="Genomic_DNA"/>
</dbReference>
<evidence type="ECO:0000313" key="1">
    <source>
        <dbReference type="EMBL" id="KAL1597515.1"/>
    </source>
</evidence>
<dbReference type="Gene3D" id="3.90.550.10">
    <property type="entry name" value="Spore Coat Polysaccharide Biosynthesis Protein SpsA, Chain A"/>
    <property type="match status" value="1"/>
</dbReference>
<dbReference type="InterPro" id="IPR012812">
    <property type="entry name" value="Osmo_MPG_synth"/>
</dbReference>
<dbReference type="InterPro" id="IPR029044">
    <property type="entry name" value="Nucleotide-diphossugar_trans"/>
</dbReference>
<reference evidence="1 2" key="1">
    <citation type="submission" date="2024-02" db="EMBL/GenBank/DDBJ databases">
        <title>De novo assembly and annotation of 12 fungi associated with fruit tree decline syndrome in Ontario, Canada.</title>
        <authorList>
            <person name="Sulman M."/>
            <person name="Ellouze W."/>
            <person name="Ilyukhin E."/>
        </authorList>
    </citation>
    <scope>NUCLEOTIDE SEQUENCE [LARGE SCALE GENOMIC DNA]</scope>
    <source>
        <strain evidence="1 2">M97-236</strain>
    </source>
</reference>
<comment type="caution">
    <text evidence="1">The sequence shown here is derived from an EMBL/GenBank/DDBJ whole genome shotgun (WGS) entry which is preliminary data.</text>
</comment>
<organism evidence="1 2">
    <name type="scientific">Nothophoma quercina</name>
    <dbReference type="NCBI Taxonomy" id="749835"/>
    <lineage>
        <taxon>Eukaryota</taxon>
        <taxon>Fungi</taxon>
        <taxon>Dikarya</taxon>
        <taxon>Ascomycota</taxon>
        <taxon>Pezizomycotina</taxon>
        <taxon>Dothideomycetes</taxon>
        <taxon>Pleosporomycetidae</taxon>
        <taxon>Pleosporales</taxon>
        <taxon>Pleosporineae</taxon>
        <taxon>Didymellaceae</taxon>
        <taxon>Nothophoma</taxon>
    </lineage>
</organism>
<gene>
    <name evidence="1" type="ORF">SLS59_007212</name>
</gene>
<evidence type="ECO:0008006" key="3">
    <source>
        <dbReference type="Google" id="ProtNLM"/>
    </source>
</evidence>
<keyword evidence="2" id="KW-1185">Reference proteome</keyword>
<proteinExistence type="predicted"/>
<dbReference type="Pfam" id="PF09488">
    <property type="entry name" value="Osmo_MPGsynth"/>
    <property type="match status" value="1"/>
</dbReference>
<evidence type="ECO:0000313" key="2">
    <source>
        <dbReference type="Proteomes" id="UP001521222"/>
    </source>
</evidence>
<protein>
    <recommendedName>
        <fullName evidence="3">Mannosyl-3-phosphoglycerate synthase</fullName>
    </recommendedName>
</protein>
<accession>A0ABR3QZB2</accession>
<dbReference type="Proteomes" id="UP001521222">
    <property type="component" value="Unassembled WGS sequence"/>
</dbReference>